<dbReference type="InterPro" id="IPR010281">
    <property type="entry name" value="DUF885"/>
</dbReference>
<dbReference type="EMBL" id="AP023367">
    <property type="protein sequence ID" value="BCJ96901.1"/>
    <property type="molecule type" value="Genomic_DNA"/>
</dbReference>
<dbReference type="PANTHER" id="PTHR33361">
    <property type="entry name" value="GLR0591 PROTEIN"/>
    <property type="match status" value="1"/>
</dbReference>
<name>A0A6S6RDU9_9FIRM</name>
<dbReference type="Proteomes" id="UP000515561">
    <property type="component" value="Chromosome"/>
</dbReference>
<organism evidence="1 2">
    <name type="scientific">Anaerocolumna cellulosilytica</name>
    <dbReference type="NCBI Taxonomy" id="433286"/>
    <lineage>
        <taxon>Bacteria</taxon>
        <taxon>Bacillati</taxon>
        <taxon>Bacillota</taxon>
        <taxon>Clostridia</taxon>
        <taxon>Lachnospirales</taxon>
        <taxon>Lachnospiraceae</taxon>
        <taxon>Anaerocolumna</taxon>
    </lineage>
</organism>
<dbReference type="Pfam" id="PF05960">
    <property type="entry name" value="DUF885"/>
    <property type="match status" value="1"/>
</dbReference>
<dbReference type="PANTHER" id="PTHR33361:SF2">
    <property type="entry name" value="DUF885 DOMAIN-CONTAINING PROTEIN"/>
    <property type="match status" value="1"/>
</dbReference>
<accession>A0A6S6RDU9</accession>
<evidence type="ECO:0000313" key="1">
    <source>
        <dbReference type="EMBL" id="BCJ96901.1"/>
    </source>
</evidence>
<dbReference type="PROSITE" id="PS51257">
    <property type="entry name" value="PROKAR_LIPOPROTEIN"/>
    <property type="match status" value="1"/>
</dbReference>
<dbReference type="AlphaFoldDB" id="A0A6S6RDU9"/>
<proteinExistence type="predicted"/>
<dbReference type="KEGG" id="acel:acsn021_44700"/>
<evidence type="ECO:0000313" key="2">
    <source>
        <dbReference type="Proteomes" id="UP000515561"/>
    </source>
</evidence>
<keyword evidence="2" id="KW-1185">Reference proteome</keyword>
<gene>
    <name evidence="1" type="ORF">acsn021_44700</name>
</gene>
<protein>
    <submittedName>
        <fullName evidence="1">Uncharacterized protein</fullName>
    </submittedName>
</protein>
<sequence>MKRFYKVYLWLFLSVLLSFSFAGCARQSIDKTPNTEDFDSFTNRIFTTEVQKSTITLNFSLANPKEYGILDTNATLGHYTLEEMQKSLLDAENYLAALKSYDYKSLSDEQKLTYDILKEVWELETTTGDLLLYHEVLGPTTGLQAQLPVLLAEYNFYTKDDINTYLDLLPLLYDYFGEICAFEKEKSDAGLFMSDKVVDNILDQCKTFIENKDNNYLIEIFNDKIDAFQGLSALEVRTYKAANKDAVFTSIIPAYELLITTLTDLKGTGTNNGGLSHFEKGKEYYEYLLTANTGSSRSVKELKELLDTSITTNLMKLNSIMGKDPDVYDAVMNITYSLTDPTEILEYLKTAIKKDFPACPEVNYSVKYVHESLQEHLSPAMYLIPAIDNYKENIIYINNNPDYDLQQIFNTLAHEGYPGHLYQAVYFRDKNPAPIRSLLDFGGYAEGWATYVEYYSYHLTDFSPDVADFLEANMAANMALYCKLDIGINYDGWTLSETADYLNSFGITDKSTIEVLYTTMIEEPALYPQYGIGYLEFMNLKETAKDALRDKFEIKSFHQFLLDIGPAPFDIIAQRMDTWMKKQ</sequence>
<dbReference type="RefSeq" id="WP_184092795.1">
    <property type="nucleotide sequence ID" value="NZ_AP023367.1"/>
</dbReference>
<reference evidence="1 2" key="1">
    <citation type="journal article" date="2016" name="Int. J. Syst. Evol. Microbiol.">
        <title>Descriptions of Anaerotaenia torta gen. nov., sp. nov. and Anaerocolumna cellulosilytica gen. nov., sp. nov. isolated from a methanogenic reactor of cattle waste.</title>
        <authorList>
            <person name="Uek A."/>
            <person name="Ohtaki Y."/>
            <person name="Kaku N."/>
            <person name="Ueki K."/>
        </authorList>
    </citation>
    <scope>NUCLEOTIDE SEQUENCE [LARGE SCALE GENOMIC DNA]</scope>
    <source>
        <strain evidence="1 2">SN021</strain>
    </source>
</reference>